<dbReference type="AlphaFoldDB" id="Q1MXK0"/>
<dbReference type="HOGENOM" id="CLU_007220_2_2_6"/>
<evidence type="ECO:0000256" key="3">
    <source>
        <dbReference type="ARBA" id="ARBA00011209"/>
    </source>
</evidence>
<evidence type="ECO:0000256" key="2">
    <source>
        <dbReference type="ARBA" id="ARBA00008226"/>
    </source>
</evidence>
<evidence type="ECO:0000256" key="8">
    <source>
        <dbReference type="ARBA" id="ARBA00022917"/>
    </source>
</evidence>
<feature type="domain" description="DALR anticodon binding" evidence="12">
    <location>
        <begin position="581"/>
        <end position="682"/>
    </location>
</feature>
<dbReference type="Proteomes" id="UP000004263">
    <property type="component" value="Unassembled WGS sequence"/>
</dbReference>
<keyword evidence="9 11" id="KW-0030">Aminoacyl-tRNA synthetase</keyword>
<comment type="caution">
    <text evidence="13">The sequence shown here is derived from an EMBL/GenBank/DDBJ whole genome shotgun (WGS) entry which is preliminary data.</text>
</comment>
<evidence type="ECO:0000256" key="11">
    <source>
        <dbReference type="HAMAP-Rule" id="MF_00255"/>
    </source>
</evidence>
<dbReference type="STRING" id="207949.RED65_08594"/>
<dbReference type="GO" id="GO:0005829">
    <property type="term" value="C:cytosol"/>
    <property type="evidence" value="ECO:0007669"/>
    <property type="project" value="TreeGrafter"/>
</dbReference>
<keyword evidence="4 11" id="KW-0963">Cytoplasm</keyword>
<protein>
    <recommendedName>
        <fullName evidence="11">Glycine--tRNA ligase beta subunit</fullName>
        <ecNumber evidence="11">6.1.1.14</ecNumber>
    </recommendedName>
    <alternativeName>
        <fullName evidence="11">Glycyl-tRNA synthetase beta subunit</fullName>
        <shortName evidence="11">GlyRS</shortName>
    </alternativeName>
</protein>
<organism evidence="13 14">
    <name type="scientific">Bermanella marisrubri</name>
    <dbReference type="NCBI Taxonomy" id="207949"/>
    <lineage>
        <taxon>Bacteria</taxon>
        <taxon>Pseudomonadati</taxon>
        <taxon>Pseudomonadota</taxon>
        <taxon>Gammaproteobacteria</taxon>
        <taxon>Oceanospirillales</taxon>
        <taxon>Oceanospirillaceae</taxon>
        <taxon>Bermanella</taxon>
    </lineage>
</organism>
<accession>Q1MXK0</accession>
<keyword evidence="14" id="KW-1185">Reference proteome</keyword>
<evidence type="ECO:0000313" key="13">
    <source>
        <dbReference type="EMBL" id="EAT10693.1"/>
    </source>
</evidence>
<dbReference type="PANTHER" id="PTHR30075:SF2">
    <property type="entry name" value="GLYCINE--TRNA LIGASE, CHLOROPLASTIC_MITOCHONDRIAL 2"/>
    <property type="match status" value="1"/>
</dbReference>
<dbReference type="NCBIfam" id="TIGR00211">
    <property type="entry name" value="glyS"/>
    <property type="match status" value="1"/>
</dbReference>
<evidence type="ECO:0000256" key="1">
    <source>
        <dbReference type="ARBA" id="ARBA00004496"/>
    </source>
</evidence>
<dbReference type="GO" id="GO:0005524">
    <property type="term" value="F:ATP binding"/>
    <property type="evidence" value="ECO:0007669"/>
    <property type="project" value="UniProtKB-UniRule"/>
</dbReference>
<dbReference type="Pfam" id="PF05746">
    <property type="entry name" value="DALR_1"/>
    <property type="match status" value="1"/>
</dbReference>
<evidence type="ECO:0000259" key="12">
    <source>
        <dbReference type="Pfam" id="PF05746"/>
    </source>
</evidence>
<reference evidence="13 14" key="1">
    <citation type="submission" date="2006-03" db="EMBL/GenBank/DDBJ databases">
        <authorList>
            <person name="Pinhassi J."/>
            <person name="Pedros-Alio C."/>
            <person name="Ferriera S."/>
            <person name="Johnson J."/>
            <person name="Kravitz S."/>
            <person name="Halpern A."/>
            <person name="Remington K."/>
            <person name="Beeson K."/>
            <person name="Tran B."/>
            <person name="Rogers Y.-H."/>
            <person name="Friedman R."/>
            <person name="Venter J.C."/>
        </authorList>
    </citation>
    <scope>NUCLEOTIDE SEQUENCE [LARGE SCALE GENOMIC DNA]</scope>
    <source>
        <strain evidence="13 14">RED65</strain>
    </source>
</reference>
<evidence type="ECO:0000256" key="5">
    <source>
        <dbReference type="ARBA" id="ARBA00022598"/>
    </source>
</evidence>
<comment type="similarity">
    <text evidence="2 11">Belongs to the class-II aminoacyl-tRNA synthetase family.</text>
</comment>
<keyword evidence="5 11" id="KW-0436">Ligase</keyword>
<dbReference type="InterPro" id="IPR008909">
    <property type="entry name" value="DALR_anticod-bd"/>
</dbReference>
<dbReference type="HAMAP" id="MF_00255">
    <property type="entry name" value="Gly_tRNA_synth_beta"/>
    <property type="match status" value="1"/>
</dbReference>
<dbReference type="PRINTS" id="PR01045">
    <property type="entry name" value="TRNASYNTHGB"/>
</dbReference>
<dbReference type="EMBL" id="AAQH01000040">
    <property type="protein sequence ID" value="EAT10693.1"/>
    <property type="molecule type" value="Genomic_DNA"/>
</dbReference>
<comment type="subunit">
    <text evidence="3 11">Tetramer of two alpha and two beta subunits.</text>
</comment>
<proteinExistence type="inferred from homology"/>
<dbReference type="GO" id="GO:0004820">
    <property type="term" value="F:glycine-tRNA ligase activity"/>
    <property type="evidence" value="ECO:0007669"/>
    <property type="project" value="UniProtKB-UniRule"/>
</dbReference>
<keyword evidence="8 11" id="KW-0648">Protein biosynthesis</keyword>
<dbReference type="GO" id="GO:0004814">
    <property type="term" value="F:arginine-tRNA ligase activity"/>
    <property type="evidence" value="ECO:0007669"/>
    <property type="project" value="InterPro"/>
</dbReference>
<evidence type="ECO:0000256" key="7">
    <source>
        <dbReference type="ARBA" id="ARBA00022840"/>
    </source>
</evidence>
<evidence type="ECO:0000256" key="9">
    <source>
        <dbReference type="ARBA" id="ARBA00023146"/>
    </source>
</evidence>
<keyword evidence="7 11" id="KW-0067">ATP-binding</keyword>
<dbReference type="EC" id="6.1.1.14" evidence="11"/>
<dbReference type="OrthoDB" id="9775440at2"/>
<evidence type="ECO:0000256" key="6">
    <source>
        <dbReference type="ARBA" id="ARBA00022741"/>
    </source>
</evidence>
<dbReference type="PANTHER" id="PTHR30075">
    <property type="entry name" value="GLYCYL-TRNA SYNTHETASE"/>
    <property type="match status" value="1"/>
</dbReference>
<dbReference type="GO" id="GO:0006420">
    <property type="term" value="P:arginyl-tRNA aminoacylation"/>
    <property type="evidence" value="ECO:0007669"/>
    <property type="project" value="InterPro"/>
</dbReference>
<evidence type="ECO:0000313" key="14">
    <source>
        <dbReference type="Proteomes" id="UP000004263"/>
    </source>
</evidence>
<keyword evidence="6 11" id="KW-0547">Nucleotide-binding</keyword>
<dbReference type="Gene3D" id="1.10.730.10">
    <property type="entry name" value="Isoleucyl-tRNA Synthetase, Domain 1"/>
    <property type="match status" value="1"/>
</dbReference>
<evidence type="ECO:0000256" key="4">
    <source>
        <dbReference type="ARBA" id="ARBA00022490"/>
    </source>
</evidence>
<dbReference type="RefSeq" id="WP_007019263.1">
    <property type="nucleotide sequence ID" value="NZ_CH724122.1"/>
</dbReference>
<dbReference type="InterPro" id="IPR015944">
    <property type="entry name" value="Gly-tRNA-synth_bsu"/>
</dbReference>
<comment type="catalytic activity">
    <reaction evidence="10 11">
        <text>tRNA(Gly) + glycine + ATP = glycyl-tRNA(Gly) + AMP + diphosphate</text>
        <dbReference type="Rhea" id="RHEA:16013"/>
        <dbReference type="Rhea" id="RHEA-COMP:9664"/>
        <dbReference type="Rhea" id="RHEA-COMP:9683"/>
        <dbReference type="ChEBI" id="CHEBI:30616"/>
        <dbReference type="ChEBI" id="CHEBI:33019"/>
        <dbReference type="ChEBI" id="CHEBI:57305"/>
        <dbReference type="ChEBI" id="CHEBI:78442"/>
        <dbReference type="ChEBI" id="CHEBI:78522"/>
        <dbReference type="ChEBI" id="CHEBI:456215"/>
        <dbReference type="EC" id="6.1.1.14"/>
    </reaction>
</comment>
<dbReference type="GO" id="GO:0006426">
    <property type="term" value="P:glycyl-tRNA aminoacylation"/>
    <property type="evidence" value="ECO:0007669"/>
    <property type="project" value="UniProtKB-UniRule"/>
</dbReference>
<evidence type="ECO:0000256" key="10">
    <source>
        <dbReference type="ARBA" id="ARBA00047937"/>
    </source>
</evidence>
<gene>
    <name evidence="11" type="primary">glyS</name>
    <name evidence="13" type="ORF">RED65_08594</name>
</gene>
<comment type="subcellular location">
    <subcellularLocation>
        <location evidence="1 11">Cytoplasm</location>
    </subcellularLocation>
</comment>
<dbReference type="InterPro" id="IPR006194">
    <property type="entry name" value="Gly-tRNA-synth_heterodimer"/>
</dbReference>
<sequence length="689" mass="76845">MSQHDFLVEIGTEELPPTALKSLRDAFQKGIETFLQAKGLSFANSEAFAAPRRLAVRLTGLSAQGESSKSEKFGPYVNVAIGDDGKPTKAAEGFARSNGVNFEELDRITDEKGERLYFATEVPGAKAVDELPNAIRDSLNKLPIPKRMRWGASRTEFVRPVHWVLTLLDNKSIEADILGVKTNYFTRGHRFHANKEITITSPSAYEATLKEQGKVLANYDERKEMIRQQVLAEAEKLGGQAVIDEDLLDEVASLNEWPTALSGNFDKEFLQVPAEALVSSMKEHQKYFHVLDKDGKLMPNFITICNIESKDPQQVIEGNERVIRPRLADAKFFWDTDLKTPLDSRFEKLDSVRWVQQLGSLKDKSERLMVLASKIATAIGGDAEKAERAAKLCKTDLLSEMVLEFSDLQGLAGRYYAQHDGEDPDVCAAMEEQYMPAFAGDALPQTQTGLALALADRLDSLVGLFGIGQIPTGGKDPFALRRASLGVLRLIVENNLKLDLNELIDWAMDNNWPCDLDADNKSKLIDYMLDRFSAWYQDENIPSVVFQAVRAKGITQPYDINQRVMAVHAFSQLESAEALAAANKRVSNILSKNDAFMDNAKVDNNLLSDAAEKALAESLDKQMQSATPLFEKGEYAQYLTQLTELRQSIDTFFDEVMVMADDEAVKQNRLSLLNQLRNLFLNVADISLL</sequence>
<name>Q1MXK0_9GAMM</name>
<dbReference type="SUPFAM" id="SSF109604">
    <property type="entry name" value="HD-domain/PDEase-like"/>
    <property type="match status" value="1"/>
</dbReference>
<dbReference type="PROSITE" id="PS50861">
    <property type="entry name" value="AA_TRNA_LIGASE_II_GLYAB"/>
    <property type="match status" value="1"/>
</dbReference>
<dbReference type="Pfam" id="PF02092">
    <property type="entry name" value="tRNA_synt_2f"/>
    <property type="match status" value="1"/>
</dbReference>